<evidence type="ECO:0008006" key="3">
    <source>
        <dbReference type="Google" id="ProtNLM"/>
    </source>
</evidence>
<accession>A0ABP9D6M9</accession>
<organism evidence="1 2">
    <name type="scientific">Algivirga pacifica</name>
    <dbReference type="NCBI Taxonomy" id="1162670"/>
    <lineage>
        <taxon>Bacteria</taxon>
        <taxon>Pseudomonadati</taxon>
        <taxon>Bacteroidota</taxon>
        <taxon>Cytophagia</taxon>
        <taxon>Cytophagales</taxon>
        <taxon>Flammeovirgaceae</taxon>
        <taxon>Algivirga</taxon>
    </lineage>
</organism>
<proteinExistence type="predicted"/>
<sequence length="86" mass="9410">MSDLKIAVACEEALEKLSKLNKDGVHSQIVADLQWVLGSYSFDGNPEGLYEKGLLALNELKVVKKDKPRAVAKKLLDSLDVALAEK</sequence>
<keyword evidence="2" id="KW-1185">Reference proteome</keyword>
<dbReference type="EMBL" id="BAABJX010000017">
    <property type="protein sequence ID" value="GAA4826109.1"/>
    <property type="molecule type" value="Genomic_DNA"/>
</dbReference>
<dbReference type="Proteomes" id="UP001500298">
    <property type="component" value="Unassembled WGS sequence"/>
</dbReference>
<gene>
    <name evidence="1" type="ORF">GCM10023331_08390</name>
</gene>
<protein>
    <recommendedName>
        <fullName evidence="3">Tsi6 domain-containing protein</fullName>
    </recommendedName>
</protein>
<evidence type="ECO:0000313" key="2">
    <source>
        <dbReference type="Proteomes" id="UP001500298"/>
    </source>
</evidence>
<evidence type="ECO:0000313" key="1">
    <source>
        <dbReference type="EMBL" id="GAA4826109.1"/>
    </source>
</evidence>
<comment type="caution">
    <text evidence="1">The sequence shown here is derived from an EMBL/GenBank/DDBJ whole genome shotgun (WGS) entry which is preliminary data.</text>
</comment>
<reference evidence="2" key="1">
    <citation type="journal article" date="2019" name="Int. J. Syst. Evol. Microbiol.">
        <title>The Global Catalogue of Microorganisms (GCM) 10K type strain sequencing project: providing services to taxonomists for standard genome sequencing and annotation.</title>
        <authorList>
            <consortium name="The Broad Institute Genomics Platform"/>
            <consortium name="The Broad Institute Genome Sequencing Center for Infectious Disease"/>
            <person name="Wu L."/>
            <person name="Ma J."/>
        </authorList>
    </citation>
    <scope>NUCLEOTIDE SEQUENCE [LARGE SCALE GENOMIC DNA]</scope>
    <source>
        <strain evidence="2">JCM 18326</strain>
    </source>
</reference>
<name>A0ABP9D6M9_9BACT</name>
<dbReference type="RefSeq" id="WP_345369459.1">
    <property type="nucleotide sequence ID" value="NZ_BAABJX010000017.1"/>
</dbReference>